<organism evidence="2 3">
    <name type="scientific">Prorocentrum cordatum</name>
    <dbReference type="NCBI Taxonomy" id="2364126"/>
    <lineage>
        <taxon>Eukaryota</taxon>
        <taxon>Sar</taxon>
        <taxon>Alveolata</taxon>
        <taxon>Dinophyceae</taxon>
        <taxon>Prorocentrales</taxon>
        <taxon>Prorocentraceae</taxon>
        <taxon>Prorocentrum</taxon>
    </lineage>
</organism>
<dbReference type="EMBL" id="CAUYUJ010020159">
    <property type="protein sequence ID" value="CAK0896222.1"/>
    <property type="molecule type" value="Genomic_DNA"/>
</dbReference>
<keyword evidence="1" id="KW-0812">Transmembrane</keyword>
<keyword evidence="3" id="KW-1185">Reference proteome</keyword>
<keyword evidence="1" id="KW-1133">Transmembrane helix</keyword>
<name>A0ABN9XA29_9DINO</name>
<reference evidence="2" key="1">
    <citation type="submission" date="2023-10" db="EMBL/GenBank/DDBJ databases">
        <authorList>
            <person name="Chen Y."/>
            <person name="Shah S."/>
            <person name="Dougan E. K."/>
            <person name="Thang M."/>
            <person name="Chan C."/>
        </authorList>
    </citation>
    <scope>NUCLEOTIDE SEQUENCE [LARGE SCALE GENOMIC DNA]</scope>
</reference>
<gene>
    <name evidence="2" type="ORF">PCOR1329_LOCUS74745</name>
</gene>
<evidence type="ECO:0000313" key="3">
    <source>
        <dbReference type="Proteomes" id="UP001189429"/>
    </source>
</evidence>
<sequence length="117" mass="13094">MLRLGLIPEPCFLFGSFPVAGFLAPRRLGNWQACVAAEKFLPLPLRLRLFLPLCLLLLLLLLPVRRHGGQQKRWSDDITDFLQMVLLGSTPGTWLQSAASSKSRADLESDVLEFTCL</sequence>
<comment type="caution">
    <text evidence="2">The sequence shown here is derived from an EMBL/GenBank/DDBJ whole genome shotgun (WGS) entry which is preliminary data.</text>
</comment>
<evidence type="ECO:0000256" key="1">
    <source>
        <dbReference type="SAM" id="Phobius"/>
    </source>
</evidence>
<evidence type="ECO:0000313" key="2">
    <source>
        <dbReference type="EMBL" id="CAK0896222.1"/>
    </source>
</evidence>
<proteinExistence type="predicted"/>
<feature type="transmembrane region" description="Helical" evidence="1">
    <location>
        <begin position="45"/>
        <end position="64"/>
    </location>
</feature>
<dbReference type="Proteomes" id="UP001189429">
    <property type="component" value="Unassembled WGS sequence"/>
</dbReference>
<protein>
    <submittedName>
        <fullName evidence="2">Uncharacterized protein</fullName>
    </submittedName>
</protein>
<accession>A0ABN9XA29</accession>
<keyword evidence="1" id="KW-0472">Membrane</keyword>